<dbReference type="RefSeq" id="WP_135199557.1">
    <property type="nucleotide sequence ID" value="NZ_SPVG01000005.1"/>
</dbReference>
<dbReference type="PANTHER" id="PTHR30273:SF2">
    <property type="entry name" value="PROTEIN FECR"/>
    <property type="match status" value="1"/>
</dbReference>
<sequence length="311" mass="34275">MSKIDHQAHAWVVQEHARGLTPAETAAFDAWYEADIRHQGAYARATAIYNALHLAAGQHVMPSGRLSLRRRNLIMGGVAAGMTAVIGTFGYSVLQAGTALTTAKGEFRRVPLQDKSIADINSGSQIEVAFTRQQRKVNLHKGEAWFEVVKDKSKPFIVESGDALIRAVGTAFSVRRMPDGSEVLVTEGTVEVWSKDGAAQRRLVTAGEHAFLAHETKAIAVTRQPDEINRRLAWREGKLILSSQTLKEAVADFNRYSAKTIVIADPSLLDRRLVGQYQLDAPELFAQDVSMILNVPLVITTERILIGQRRI</sequence>
<dbReference type="InterPro" id="IPR012373">
    <property type="entry name" value="Ferrdict_sens_TM"/>
</dbReference>
<keyword evidence="1" id="KW-0472">Membrane</keyword>
<dbReference type="InterPro" id="IPR032623">
    <property type="entry name" value="FecR_N"/>
</dbReference>
<name>A0A4Y9T1B2_9BURK</name>
<evidence type="ECO:0000313" key="4">
    <source>
        <dbReference type="EMBL" id="TFW31363.1"/>
    </source>
</evidence>
<feature type="transmembrane region" description="Helical" evidence="1">
    <location>
        <begin position="73"/>
        <end position="94"/>
    </location>
</feature>
<dbReference type="InterPro" id="IPR006860">
    <property type="entry name" value="FecR"/>
</dbReference>
<dbReference type="Pfam" id="PF04773">
    <property type="entry name" value="FecR"/>
    <property type="match status" value="1"/>
</dbReference>
<keyword evidence="1" id="KW-1133">Transmembrane helix</keyword>
<dbReference type="OrthoDB" id="1100567at2"/>
<dbReference type="EMBL" id="SPVG01000005">
    <property type="protein sequence ID" value="TFW31363.1"/>
    <property type="molecule type" value="Genomic_DNA"/>
</dbReference>
<evidence type="ECO:0000259" key="3">
    <source>
        <dbReference type="Pfam" id="PF16220"/>
    </source>
</evidence>
<keyword evidence="1" id="KW-0812">Transmembrane</keyword>
<reference evidence="4 5" key="1">
    <citation type="submission" date="2019-03" db="EMBL/GenBank/DDBJ databases">
        <title>Draft Genome Sequence of Duganella callidus sp. nov., a Novel Duganella Species Isolated from Cultivated Soil.</title>
        <authorList>
            <person name="Raths R."/>
            <person name="Peta V."/>
            <person name="Bucking H."/>
        </authorList>
    </citation>
    <scope>NUCLEOTIDE SEQUENCE [LARGE SCALE GENOMIC DNA]</scope>
    <source>
        <strain evidence="4 5">DN04</strain>
    </source>
</reference>
<proteinExistence type="predicted"/>
<evidence type="ECO:0000259" key="2">
    <source>
        <dbReference type="Pfam" id="PF04773"/>
    </source>
</evidence>
<dbReference type="GO" id="GO:0016989">
    <property type="term" value="F:sigma factor antagonist activity"/>
    <property type="evidence" value="ECO:0007669"/>
    <property type="project" value="TreeGrafter"/>
</dbReference>
<keyword evidence="5" id="KW-1185">Reference proteome</keyword>
<feature type="domain" description="FecR N-terminal" evidence="3">
    <location>
        <begin position="7"/>
        <end position="47"/>
    </location>
</feature>
<feature type="domain" description="FecR protein" evidence="2">
    <location>
        <begin position="100"/>
        <end position="191"/>
    </location>
</feature>
<dbReference type="Proteomes" id="UP000297729">
    <property type="component" value="Unassembled WGS sequence"/>
</dbReference>
<dbReference type="PIRSF" id="PIRSF018266">
    <property type="entry name" value="FecR"/>
    <property type="match status" value="1"/>
</dbReference>
<dbReference type="Pfam" id="PF16220">
    <property type="entry name" value="DUF4880"/>
    <property type="match status" value="1"/>
</dbReference>
<protein>
    <submittedName>
        <fullName evidence="4">DUF4880 domain-containing protein</fullName>
    </submittedName>
</protein>
<organism evidence="4 5">
    <name type="scientific">Duganella callida</name>
    <dbReference type="NCBI Taxonomy" id="2561932"/>
    <lineage>
        <taxon>Bacteria</taxon>
        <taxon>Pseudomonadati</taxon>
        <taxon>Pseudomonadota</taxon>
        <taxon>Betaproteobacteria</taxon>
        <taxon>Burkholderiales</taxon>
        <taxon>Oxalobacteraceae</taxon>
        <taxon>Telluria group</taxon>
        <taxon>Duganella</taxon>
    </lineage>
</organism>
<dbReference type="PANTHER" id="PTHR30273">
    <property type="entry name" value="PERIPLASMIC SIGNAL SENSOR AND SIGMA FACTOR ACTIVATOR FECR-RELATED"/>
    <property type="match status" value="1"/>
</dbReference>
<evidence type="ECO:0000256" key="1">
    <source>
        <dbReference type="SAM" id="Phobius"/>
    </source>
</evidence>
<accession>A0A4Y9T1B2</accession>
<gene>
    <name evidence="4" type="ORF">E4L98_00260</name>
</gene>
<dbReference type="Gene3D" id="2.60.120.1440">
    <property type="match status" value="1"/>
</dbReference>
<evidence type="ECO:0000313" key="5">
    <source>
        <dbReference type="Proteomes" id="UP000297729"/>
    </source>
</evidence>
<comment type="caution">
    <text evidence="4">The sequence shown here is derived from an EMBL/GenBank/DDBJ whole genome shotgun (WGS) entry which is preliminary data.</text>
</comment>
<dbReference type="AlphaFoldDB" id="A0A4Y9T1B2"/>